<keyword evidence="15 19" id="KW-0472">Membrane</keyword>
<comment type="pathway">
    <text evidence="4">Lipid metabolism.</text>
</comment>
<comment type="pathway">
    <text evidence="3 18">Phospholipid metabolism; CDP-diacylglycerol biosynthesis; CDP-diacylglycerol from sn-glycerol 3-phosphate: step 3/3.</text>
</comment>
<organism evidence="20 21">
    <name type="scientific">Alkalidesulfovibrio alkalitolerans DSM 16529</name>
    <dbReference type="NCBI Taxonomy" id="1121439"/>
    <lineage>
        <taxon>Bacteria</taxon>
        <taxon>Pseudomonadati</taxon>
        <taxon>Thermodesulfobacteriota</taxon>
        <taxon>Desulfovibrionia</taxon>
        <taxon>Desulfovibrionales</taxon>
        <taxon>Desulfovibrionaceae</taxon>
        <taxon>Alkalidesulfovibrio</taxon>
    </lineage>
</organism>
<dbReference type="OrthoDB" id="9799199at2"/>
<feature type="transmembrane region" description="Helical" evidence="19">
    <location>
        <begin position="173"/>
        <end position="193"/>
    </location>
</feature>
<dbReference type="EC" id="2.7.7.41" evidence="6 18"/>
<dbReference type="PANTHER" id="PTHR46382">
    <property type="entry name" value="PHOSPHATIDATE CYTIDYLYLTRANSFERASE"/>
    <property type="match status" value="1"/>
</dbReference>
<gene>
    <name evidence="20" type="ORF">dsat_2722</name>
</gene>
<evidence type="ECO:0000313" key="20">
    <source>
        <dbReference type="EMBL" id="EPR34530.1"/>
    </source>
</evidence>
<evidence type="ECO:0000256" key="1">
    <source>
        <dbReference type="ARBA" id="ARBA00001698"/>
    </source>
</evidence>
<dbReference type="InterPro" id="IPR000374">
    <property type="entry name" value="PC_trans"/>
</dbReference>
<evidence type="ECO:0000256" key="5">
    <source>
        <dbReference type="ARBA" id="ARBA00010185"/>
    </source>
</evidence>
<dbReference type="Proteomes" id="UP000014975">
    <property type="component" value="Unassembled WGS sequence"/>
</dbReference>
<dbReference type="eggNOG" id="COG0575">
    <property type="taxonomic scope" value="Bacteria"/>
</dbReference>
<evidence type="ECO:0000256" key="12">
    <source>
        <dbReference type="ARBA" id="ARBA00022695"/>
    </source>
</evidence>
<comment type="similarity">
    <text evidence="5 18">Belongs to the CDS family.</text>
</comment>
<evidence type="ECO:0000256" key="11">
    <source>
        <dbReference type="ARBA" id="ARBA00022692"/>
    </source>
</evidence>
<dbReference type="GO" id="GO:0005886">
    <property type="term" value="C:plasma membrane"/>
    <property type="evidence" value="ECO:0007669"/>
    <property type="project" value="UniProtKB-SubCell"/>
</dbReference>
<keyword evidence="9" id="KW-0444">Lipid biosynthesis</keyword>
<protein>
    <recommendedName>
        <fullName evidence="7 18">Phosphatidate cytidylyltransferase</fullName>
        <ecNumber evidence="6 18">2.7.7.41</ecNumber>
    </recommendedName>
</protein>
<dbReference type="Pfam" id="PF01148">
    <property type="entry name" value="CTP_transf_1"/>
    <property type="match status" value="1"/>
</dbReference>
<comment type="subcellular location">
    <subcellularLocation>
        <location evidence="2">Cell membrane</location>
        <topology evidence="2">Multi-pass membrane protein</topology>
    </subcellularLocation>
</comment>
<keyword evidence="17" id="KW-1208">Phospholipid metabolism</keyword>
<evidence type="ECO:0000256" key="10">
    <source>
        <dbReference type="ARBA" id="ARBA00022679"/>
    </source>
</evidence>
<dbReference type="GO" id="GO:0004605">
    <property type="term" value="F:phosphatidate cytidylyltransferase activity"/>
    <property type="evidence" value="ECO:0007669"/>
    <property type="project" value="UniProtKB-EC"/>
</dbReference>
<evidence type="ECO:0000256" key="9">
    <source>
        <dbReference type="ARBA" id="ARBA00022516"/>
    </source>
</evidence>
<reference evidence="20 21" key="1">
    <citation type="journal article" date="2013" name="Genome Announc.">
        <title>Draft genome sequences for three mercury-methylating, sulfate-reducing bacteria.</title>
        <authorList>
            <person name="Brown S.D."/>
            <person name="Hurt R.A.Jr."/>
            <person name="Gilmour C.C."/>
            <person name="Elias D.A."/>
        </authorList>
    </citation>
    <scope>NUCLEOTIDE SEQUENCE [LARGE SCALE GENOMIC DNA]</scope>
    <source>
        <strain evidence="20 21">DSM 16529</strain>
    </source>
</reference>
<dbReference type="PATRIC" id="fig|1121439.3.peg.1125"/>
<feature type="transmembrane region" description="Helical" evidence="19">
    <location>
        <begin position="113"/>
        <end position="133"/>
    </location>
</feature>
<dbReference type="STRING" id="1121439.dsat_2722"/>
<evidence type="ECO:0000256" key="17">
    <source>
        <dbReference type="ARBA" id="ARBA00023264"/>
    </source>
</evidence>
<evidence type="ECO:0000256" key="14">
    <source>
        <dbReference type="ARBA" id="ARBA00023098"/>
    </source>
</evidence>
<keyword evidence="12 18" id="KW-0548">Nucleotidyltransferase</keyword>
<comment type="catalytic activity">
    <reaction evidence="1 18">
        <text>a 1,2-diacyl-sn-glycero-3-phosphate + CTP + H(+) = a CDP-1,2-diacyl-sn-glycerol + diphosphate</text>
        <dbReference type="Rhea" id="RHEA:16229"/>
        <dbReference type="ChEBI" id="CHEBI:15378"/>
        <dbReference type="ChEBI" id="CHEBI:33019"/>
        <dbReference type="ChEBI" id="CHEBI:37563"/>
        <dbReference type="ChEBI" id="CHEBI:58332"/>
        <dbReference type="ChEBI" id="CHEBI:58608"/>
        <dbReference type="EC" id="2.7.7.41"/>
    </reaction>
</comment>
<evidence type="ECO:0000256" key="19">
    <source>
        <dbReference type="SAM" id="Phobius"/>
    </source>
</evidence>
<evidence type="ECO:0000313" key="21">
    <source>
        <dbReference type="Proteomes" id="UP000014975"/>
    </source>
</evidence>
<sequence>MSAPNLRARVITSAIMVAALAVVLTTGGVAVALAALAVSLFGLLEFYAMFWPGRAGLGKKVLGGLLACALFAAAFGGDPVYLILTLTACLWVGNIFFLLCFSKDSCSAHYTNAAVLTAGLLYVPLPLALFIFFSPVEILFLLLIVAASDTGAYFTGCRVGGPKVWEAISPKKTWSGSAGGLILSLLVALAFGLPLGVASWQAFLLAGLTLNLAAQFGDFFESALKRWLGVKDSGTILPGHGGILDRIDGLLLAVPVYAAWRICWPLFAPTT</sequence>
<dbReference type="EMBL" id="ATHI01000009">
    <property type="protein sequence ID" value="EPR34530.1"/>
    <property type="molecule type" value="Genomic_DNA"/>
</dbReference>
<dbReference type="AlphaFoldDB" id="S7TD87"/>
<evidence type="ECO:0000256" key="3">
    <source>
        <dbReference type="ARBA" id="ARBA00005119"/>
    </source>
</evidence>
<keyword evidence="14" id="KW-0443">Lipid metabolism</keyword>
<evidence type="ECO:0000256" key="13">
    <source>
        <dbReference type="ARBA" id="ARBA00022989"/>
    </source>
</evidence>
<evidence type="ECO:0000256" key="7">
    <source>
        <dbReference type="ARBA" id="ARBA00019373"/>
    </source>
</evidence>
<evidence type="ECO:0000256" key="8">
    <source>
        <dbReference type="ARBA" id="ARBA00022475"/>
    </source>
</evidence>
<feature type="transmembrane region" description="Helical" evidence="19">
    <location>
        <begin position="30"/>
        <end position="50"/>
    </location>
</feature>
<evidence type="ECO:0000256" key="2">
    <source>
        <dbReference type="ARBA" id="ARBA00004651"/>
    </source>
</evidence>
<feature type="transmembrane region" description="Helical" evidence="19">
    <location>
        <begin position="139"/>
        <end position="161"/>
    </location>
</feature>
<keyword evidence="11 18" id="KW-0812">Transmembrane</keyword>
<proteinExistence type="inferred from homology"/>
<accession>S7TD87</accession>
<dbReference type="PANTHER" id="PTHR46382:SF1">
    <property type="entry name" value="PHOSPHATIDATE CYTIDYLYLTRANSFERASE"/>
    <property type="match status" value="1"/>
</dbReference>
<keyword evidence="21" id="KW-1185">Reference proteome</keyword>
<evidence type="ECO:0000256" key="15">
    <source>
        <dbReference type="ARBA" id="ARBA00023136"/>
    </source>
</evidence>
<feature type="transmembrane region" description="Helical" evidence="19">
    <location>
        <begin position="81"/>
        <end position="101"/>
    </location>
</feature>
<evidence type="ECO:0000256" key="4">
    <source>
        <dbReference type="ARBA" id="ARBA00005189"/>
    </source>
</evidence>
<name>S7TD87_9BACT</name>
<keyword evidence="8" id="KW-1003">Cell membrane</keyword>
<dbReference type="RefSeq" id="WP_020886607.1">
    <property type="nucleotide sequence ID" value="NZ_ATHI01000009.1"/>
</dbReference>
<keyword evidence="13 19" id="KW-1133">Transmembrane helix</keyword>
<evidence type="ECO:0000256" key="6">
    <source>
        <dbReference type="ARBA" id="ARBA00012487"/>
    </source>
</evidence>
<keyword evidence="16" id="KW-0594">Phospholipid biosynthesis</keyword>
<keyword evidence="10 18" id="KW-0808">Transferase</keyword>
<evidence type="ECO:0000256" key="16">
    <source>
        <dbReference type="ARBA" id="ARBA00023209"/>
    </source>
</evidence>
<evidence type="ECO:0000256" key="18">
    <source>
        <dbReference type="RuleBase" id="RU003938"/>
    </source>
</evidence>
<comment type="caution">
    <text evidence="20">The sequence shown here is derived from an EMBL/GenBank/DDBJ whole genome shotgun (WGS) entry which is preliminary data.</text>
</comment>
<dbReference type="GO" id="GO:0016024">
    <property type="term" value="P:CDP-diacylglycerol biosynthetic process"/>
    <property type="evidence" value="ECO:0007669"/>
    <property type="project" value="UniProtKB-UniPathway"/>
</dbReference>
<dbReference type="UniPathway" id="UPA00557">
    <property type="reaction ID" value="UER00614"/>
</dbReference>
<dbReference type="PROSITE" id="PS01315">
    <property type="entry name" value="CDS"/>
    <property type="match status" value="1"/>
</dbReference>